<dbReference type="SUPFAM" id="SSF56954">
    <property type="entry name" value="Outer membrane efflux proteins (OEP)"/>
    <property type="match status" value="1"/>
</dbReference>
<evidence type="ECO:0000256" key="1">
    <source>
        <dbReference type="SAM" id="SignalP"/>
    </source>
</evidence>
<protein>
    <recommendedName>
        <fullName evidence="3">Outer membrane efflux protein</fullName>
    </recommendedName>
</protein>
<dbReference type="GO" id="GO:0015562">
    <property type="term" value="F:efflux transmembrane transporter activity"/>
    <property type="evidence" value="ECO:0007669"/>
    <property type="project" value="InterPro"/>
</dbReference>
<reference evidence="2" key="1">
    <citation type="submission" date="2017-02" db="EMBL/GenBank/DDBJ databases">
        <authorList>
            <person name="Regsiter A."/>
            <person name="William W."/>
        </authorList>
    </citation>
    <scope>NUCLEOTIDE SEQUENCE</scope>
    <source>
        <strain evidence="2">BdmA 4</strain>
    </source>
</reference>
<evidence type="ECO:0008006" key="3">
    <source>
        <dbReference type="Google" id="ProtNLM"/>
    </source>
</evidence>
<keyword evidence="1" id="KW-0732">Signal</keyword>
<dbReference type="Gene3D" id="1.20.1600.10">
    <property type="entry name" value="Outer membrane efflux proteins (OEP)"/>
    <property type="match status" value="2"/>
</dbReference>
<dbReference type="AlphaFoldDB" id="A0A3P3XS87"/>
<name>A0A3P3XS87_9SPIR</name>
<organism evidence="2">
    <name type="scientific">uncultured spirochete</name>
    <dbReference type="NCBI Taxonomy" id="156406"/>
    <lineage>
        <taxon>Bacteria</taxon>
        <taxon>Pseudomonadati</taxon>
        <taxon>Spirochaetota</taxon>
        <taxon>Spirochaetia</taxon>
        <taxon>Spirochaetales</taxon>
        <taxon>environmental samples</taxon>
    </lineage>
</organism>
<dbReference type="EMBL" id="FWDO01000005">
    <property type="protein sequence ID" value="SLM19137.1"/>
    <property type="molecule type" value="Genomic_DNA"/>
</dbReference>
<feature type="chain" id="PRO_5018118672" description="Outer membrane efflux protein" evidence="1">
    <location>
        <begin position="25"/>
        <end position="337"/>
    </location>
</feature>
<gene>
    <name evidence="2" type="ORF">SPIRO4BDMA_50652</name>
</gene>
<evidence type="ECO:0000313" key="2">
    <source>
        <dbReference type="EMBL" id="SLM19137.1"/>
    </source>
</evidence>
<proteinExistence type="predicted"/>
<accession>A0A3P3XS87</accession>
<sequence length="337" mass="37305">MRSRGSFFLALCALSLVCSTVPVAAGTLEELFTAATKSNQDYAVYKLDLEIANLKKTKGEIEAKVELDRVNAQYTYVTSLADYQSLVLSFYDKVIDAVFDAATADLDDQSAALSLENAKEDKKYADVRYQNGLISEDVFKEIGIAYDTAVSDKQLSEYTLQDAKDHVRLATGLEWSWDLLPEIPSFEPSATSEEWVARDMTLEQANLSKKIADLTTAALATNTSVYDRRIQETENVKAEVAVTNAENNAKRSYESTLSSIKNNAALLQIRKDEYALKETLYKEAQRQFENGTISLGSKNEKAIDVLSARQNLLTAQKNYIEAVASYLSAMGETPLGL</sequence>
<feature type="signal peptide" evidence="1">
    <location>
        <begin position="1"/>
        <end position="24"/>
    </location>
</feature>